<accession>A0A087ULX2</accession>
<dbReference type="Gene3D" id="2.10.25.10">
    <property type="entry name" value="Laminin"/>
    <property type="match status" value="3"/>
</dbReference>
<keyword evidence="11 13" id="KW-0424">Laminin EGF-like domain</keyword>
<feature type="domain" description="Laminin IV type A" evidence="18">
    <location>
        <begin position="1"/>
        <end position="60"/>
    </location>
</feature>
<sequence>MFDNPLLPVTKSVLMVALQNLQYILIRGTDGPDVKYARLHNVSMDIASSTYTSLAEGVEMCRCPRQYIGTSCQDPAPGYYRKRKPNYLNSKDVVDLVGWAEPCACNNHTNLCDKETGICINCGGNTMGDHCDQCIKGYYGDPTRGPCRPCACPHPTNSFSDTCVPDALDYICINCQSGYTGRHCEKCDIGFYGDLSREDGKCLPCNCNPYGSVRRECDPKTGQCQCNEGVGGRDCTICSPGFILTEYGCKSCEDECTGILLKELYDMKLKLDNTNLTDLPRLPWGYLNIILSEEQRLRLLVDDYQRNVTKGKELVDKFTFYLDLEAKADVLLIKAKEYITKADSVSVDAKDTLNEAEKLLAELNKIKQSIKELVAELESQPTGQSISVERTLYEAERILQEIKARNFNPDKDDAERELRKAQNLLNNLKKLTLDHGHVDDLKQKIAELDNALADLVIKIDEKVRKPAERALEISQAGKAREKAVRRIVDEISGYIDSSNMTLKEADDLLSQAKSAIIDGAVKFEYLPRLLRDLSNATDSLDEHRGILTHLNPLYKEKYVIPAQKHADELEKQSERLANLFLATKELSQFPLQAAKAYQNIVDAILAAELAAQEAETAAEVAYRQAYPEVGDALTEQADKARAKSLQLLAEAQKLNDEKVPELEEKMQMRRNDLEALSEDLAFGKRNNDLINRELDALPTGLKDLLEDTANTARIAEGQANGAKAKVNDILQRLENDLIPKFESIRAGTVGGLENLTRIIQQAREDTRAATKLADNADASARRVRKQHELTKLNLKELKDKILLARQKASSIKVGLTSDTKGKCIRSYAAVTEPSTTNNIILNYATNSDQTDSLLFFIGSAKEEDFMAIEMVDRKIRFLWNVGGGTQVITHEQKIETNDQLLKNERWFKIEANRIGNIGTLSVKRTPDGQKPDPSEVSGASPSGYTKMDLDSSSNFFVGGFPDNFLAPSEVRTSSFSGCLYEVLLDGKPVGLWNFVSSIGCDGCKEGATEDIDISAYEFQGGHSYAIVPQIPYYKKSDLYAILSFKTLNEDGLLFLSCNYQKGHFISLELRKGKVLYQLKMNGKIHIHLETKKKYNTGQWIRVEAAREKFEAQIMVENEFLEENAPKGASSALDLKDSVLYYGGVPPNFTEERWPDIKFTNFFGCMKDLQIDSTPIDLYRSSFYGMNVGCSNRPMKVATFKGAGHLELNGQTLLVDSSISFSFMTRQQNALLLLSTYVGQENADQELLQTYYSIALKDGRIIAIINSGGGEILMSSTRVVSSDSFHTVNIIRKNRRLVLRLDDDEEADIRLSKGAKEVSSPQKGGLFFGGVKKGINVGNMAASQQPFIGIIQDAVFNNKLLRFENAVSHSGIEFGVPDMQTMSEEILQQIAPSIPGELCAADVQFDDNAFSHQSRKSIQVPLNKKEIIKNLNISLDFRTFYPDGNIISLSNEHKKLHFSVFLEKGLVKVDLLRKKDNKFAKSDKELTIGKWHQVQLVKHGKNLSLFLDKRKSISLNVPKRLPFKKLYIGGIPKASKTEHELQNDFKGCFRNLIMNGKNKKLSSESPCFKYVEFGTYFTGAGYITQDAAFHLGKELNLDFQFRTTQMDGTLFSIFQTFSGIWFDLCLQKDMIIATLYGPDNLKVQLYQELKTETSCNYKWHKVKMSFKNHNFILKFDYFKAVEQKVNIPSDFNFAEIYIGGKPGKLHTTECVNNYSGCFKGISINDEILHIKSPETEENIVQYMCPQL</sequence>
<dbReference type="SMART" id="SM00180">
    <property type="entry name" value="EGF_Lam"/>
    <property type="match status" value="3"/>
</dbReference>
<evidence type="ECO:0000256" key="9">
    <source>
        <dbReference type="ARBA" id="ARBA00023157"/>
    </source>
</evidence>
<feature type="disulfide bond" evidence="13">
    <location>
        <begin position="226"/>
        <end position="235"/>
    </location>
</feature>
<feature type="disulfide bond" evidence="13">
    <location>
        <begin position="205"/>
        <end position="217"/>
    </location>
</feature>
<dbReference type="PROSITE" id="PS50025">
    <property type="entry name" value="LAM_G_DOMAIN"/>
    <property type="match status" value="5"/>
</dbReference>
<feature type="disulfide bond" evidence="13">
    <location>
        <begin position="207"/>
        <end position="224"/>
    </location>
</feature>
<keyword evidence="20" id="KW-1185">Reference proteome</keyword>
<evidence type="ECO:0000313" key="19">
    <source>
        <dbReference type="EMBL" id="KFM78361.1"/>
    </source>
</evidence>
<dbReference type="InterPro" id="IPR013320">
    <property type="entry name" value="ConA-like_dom_sf"/>
</dbReference>
<dbReference type="OrthoDB" id="8545473at2759"/>
<feature type="region of interest" description="Disordered" evidence="15">
    <location>
        <begin position="920"/>
        <end position="943"/>
    </location>
</feature>
<feature type="domain" description="Laminin G" evidence="16">
    <location>
        <begin position="1014"/>
        <end position="1189"/>
    </location>
</feature>
<feature type="domain" description="Laminin EGF-like" evidence="17">
    <location>
        <begin position="103"/>
        <end position="149"/>
    </location>
</feature>
<evidence type="ECO:0000313" key="20">
    <source>
        <dbReference type="Proteomes" id="UP000054359"/>
    </source>
</evidence>
<feature type="coiled-coil region" evidence="14">
    <location>
        <begin position="411"/>
        <end position="465"/>
    </location>
</feature>
<dbReference type="GO" id="GO:0005102">
    <property type="term" value="F:signaling receptor binding"/>
    <property type="evidence" value="ECO:0007669"/>
    <property type="project" value="InterPro"/>
</dbReference>
<dbReference type="EMBL" id="KK120478">
    <property type="protein sequence ID" value="KFM78361.1"/>
    <property type="molecule type" value="Genomic_DNA"/>
</dbReference>
<dbReference type="FunFam" id="2.10.25.10:FF:000065">
    <property type="entry name" value="Laminin subunit beta 1"/>
    <property type="match status" value="1"/>
</dbReference>
<dbReference type="InterPro" id="IPR056863">
    <property type="entry name" value="LMN_ATRN_NET-like_EGF"/>
</dbReference>
<dbReference type="Proteomes" id="UP000054359">
    <property type="component" value="Unassembled WGS sequence"/>
</dbReference>
<keyword evidence="6" id="KW-0084">Basement membrane</keyword>
<evidence type="ECO:0000256" key="6">
    <source>
        <dbReference type="ARBA" id="ARBA00022869"/>
    </source>
</evidence>
<feature type="coiled-coil region" evidence="14">
    <location>
        <begin position="346"/>
        <end position="380"/>
    </location>
</feature>
<evidence type="ECO:0000256" key="4">
    <source>
        <dbReference type="ARBA" id="ARBA00022729"/>
    </source>
</evidence>
<dbReference type="Gene3D" id="2.60.120.200">
    <property type="match status" value="5"/>
</dbReference>
<feature type="domain" description="Laminin EGF-like" evidence="17">
    <location>
        <begin position="205"/>
        <end position="251"/>
    </location>
</feature>
<dbReference type="GO" id="GO:0030155">
    <property type="term" value="P:regulation of cell adhesion"/>
    <property type="evidence" value="ECO:0007669"/>
    <property type="project" value="InterPro"/>
</dbReference>
<evidence type="ECO:0000259" key="17">
    <source>
        <dbReference type="PROSITE" id="PS50027"/>
    </source>
</evidence>
<dbReference type="InterPro" id="IPR001791">
    <property type="entry name" value="Laminin_G"/>
</dbReference>
<dbReference type="OMA" id="DEPCECK"/>
<protein>
    <submittedName>
        <fullName evidence="19">Laminin subunit alpha-2</fullName>
    </submittedName>
</protein>
<dbReference type="SUPFAM" id="SSF49899">
    <property type="entry name" value="Concanavalin A-like lectins/glucanases"/>
    <property type="match status" value="5"/>
</dbReference>
<dbReference type="PROSITE" id="PS50027">
    <property type="entry name" value="EGF_LAM_2"/>
    <property type="match status" value="2"/>
</dbReference>
<dbReference type="GO" id="GO:0016020">
    <property type="term" value="C:membrane"/>
    <property type="evidence" value="ECO:0007669"/>
    <property type="project" value="UniProtKB-SubCell"/>
</dbReference>
<reference evidence="19 20" key="1">
    <citation type="submission" date="2013-11" db="EMBL/GenBank/DDBJ databases">
        <title>Genome sequencing of Stegodyphus mimosarum.</title>
        <authorList>
            <person name="Bechsgaard J."/>
        </authorList>
    </citation>
    <scope>NUCLEOTIDE SEQUENCE [LARGE SCALE GENOMIC DNA]</scope>
</reference>
<evidence type="ECO:0000259" key="16">
    <source>
        <dbReference type="PROSITE" id="PS50025"/>
    </source>
</evidence>
<dbReference type="PANTHER" id="PTHR15036:SF85">
    <property type="entry name" value="SP2353, ISOFORM A"/>
    <property type="match status" value="1"/>
</dbReference>
<keyword evidence="2" id="KW-0964">Secreted</keyword>
<keyword evidence="7" id="KW-0130">Cell adhesion</keyword>
<evidence type="ECO:0000259" key="18">
    <source>
        <dbReference type="PROSITE" id="PS51115"/>
    </source>
</evidence>
<dbReference type="Pfam" id="PF00054">
    <property type="entry name" value="Laminin_G_1"/>
    <property type="match status" value="2"/>
</dbReference>
<dbReference type="Pfam" id="PF24973">
    <property type="entry name" value="EGF_LMN_ATRN"/>
    <property type="match status" value="1"/>
</dbReference>
<dbReference type="CDD" id="cd00110">
    <property type="entry name" value="LamG"/>
    <property type="match status" value="5"/>
</dbReference>
<dbReference type="PROSITE" id="PS01248">
    <property type="entry name" value="EGF_LAM_1"/>
    <property type="match status" value="2"/>
</dbReference>
<keyword evidence="9 13" id="KW-1015">Disulfide bond</keyword>
<keyword evidence="4" id="KW-0732">Signal</keyword>
<dbReference type="InterPro" id="IPR050372">
    <property type="entry name" value="Neurexin-related_CASP"/>
</dbReference>
<dbReference type="InterPro" id="IPR000034">
    <property type="entry name" value="Laminin_IV"/>
</dbReference>
<keyword evidence="10" id="KW-0325">Glycoprotein</keyword>
<name>A0A087ULX2_STEMI</name>
<proteinExistence type="predicted"/>
<dbReference type="SMART" id="SM00282">
    <property type="entry name" value="LamG"/>
    <property type="match status" value="5"/>
</dbReference>
<evidence type="ECO:0000256" key="15">
    <source>
        <dbReference type="SAM" id="MobiDB-lite"/>
    </source>
</evidence>
<evidence type="ECO:0000256" key="12">
    <source>
        <dbReference type="PROSITE-ProRule" id="PRU00122"/>
    </source>
</evidence>
<evidence type="ECO:0000256" key="14">
    <source>
        <dbReference type="SAM" id="Coils"/>
    </source>
</evidence>
<dbReference type="GO" id="GO:0005576">
    <property type="term" value="C:extracellular region"/>
    <property type="evidence" value="ECO:0007669"/>
    <property type="project" value="UniProtKB-ARBA"/>
</dbReference>
<evidence type="ECO:0000256" key="7">
    <source>
        <dbReference type="ARBA" id="ARBA00022889"/>
    </source>
</evidence>
<dbReference type="Pfam" id="PF00053">
    <property type="entry name" value="EGF_laminin"/>
    <property type="match status" value="2"/>
</dbReference>
<dbReference type="SUPFAM" id="SSF57196">
    <property type="entry name" value="EGF/Laminin"/>
    <property type="match status" value="3"/>
</dbReference>
<dbReference type="PROSITE" id="PS51115">
    <property type="entry name" value="LAMININ_IVA"/>
    <property type="match status" value="1"/>
</dbReference>
<dbReference type="GO" id="GO:0007155">
    <property type="term" value="P:cell adhesion"/>
    <property type="evidence" value="ECO:0007669"/>
    <property type="project" value="UniProtKB-KW"/>
</dbReference>
<dbReference type="InterPro" id="IPR009254">
    <property type="entry name" value="Laminin_aI"/>
</dbReference>
<feature type="coiled-coil region" evidence="14">
    <location>
        <begin position="752"/>
        <end position="800"/>
    </location>
</feature>
<feature type="domain" description="Laminin G" evidence="16">
    <location>
        <begin position="1406"/>
        <end position="1566"/>
    </location>
</feature>
<evidence type="ECO:0000256" key="13">
    <source>
        <dbReference type="PROSITE-ProRule" id="PRU00460"/>
    </source>
</evidence>
<comment type="caution">
    <text evidence="13">Lacks conserved residue(s) required for the propagation of feature annotation.</text>
</comment>
<feature type="compositionally biased region" description="Basic and acidic residues" evidence="15">
    <location>
        <begin position="924"/>
        <end position="933"/>
    </location>
</feature>
<evidence type="ECO:0000256" key="1">
    <source>
        <dbReference type="ARBA" id="ARBA00004302"/>
    </source>
</evidence>
<evidence type="ECO:0000256" key="3">
    <source>
        <dbReference type="ARBA" id="ARBA00022530"/>
    </source>
</evidence>
<dbReference type="PANTHER" id="PTHR15036">
    <property type="entry name" value="PIKACHURIN-LIKE PROTEIN"/>
    <property type="match status" value="1"/>
</dbReference>
<gene>
    <name evidence="19" type="ORF">X975_11537</name>
</gene>
<evidence type="ECO:0000256" key="10">
    <source>
        <dbReference type="ARBA" id="ARBA00023180"/>
    </source>
</evidence>
<dbReference type="FunFam" id="2.10.25.10:FF:000242">
    <property type="entry name" value="Laminin subunit alpha 1"/>
    <property type="match status" value="1"/>
</dbReference>
<evidence type="ECO:0000256" key="8">
    <source>
        <dbReference type="ARBA" id="ARBA00023054"/>
    </source>
</evidence>
<dbReference type="Pfam" id="PF02210">
    <property type="entry name" value="Laminin_G_2"/>
    <property type="match status" value="3"/>
</dbReference>
<dbReference type="GO" id="GO:0005604">
    <property type="term" value="C:basement membrane"/>
    <property type="evidence" value="ECO:0007669"/>
    <property type="project" value="UniProtKB-SubCell"/>
</dbReference>
<dbReference type="STRING" id="407821.A0A087ULX2"/>
<feature type="non-terminal residue" evidence="19">
    <location>
        <position position="1746"/>
    </location>
</feature>
<feature type="coiled-coil region" evidence="14">
    <location>
        <begin position="637"/>
        <end position="679"/>
    </location>
</feature>
<dbReference type="InterPro" id="IPR002049">
    <property type="entry name" value="LE_dom"/>
</dbReference>
<evidence type="ECO:0000256" key="2">
    <source>
        <dbReference type="ARBA" id="ARBA00022525"/>
    </source>
</evidence>
<feature type="disulfide bond" evidence="12">
    <location>
        <begin position="1716"/>
        <end position="1743"/>
    </location>
</feature>
<feature type="domain" description="Laminin G" evidence="16">
    <location>
        <begin position="1571"/>
        <end position="1743"/>
    </location>
</feature>
<feature type="disulfide bond" evidence="13">
    <location>
        <begin position="122"/>
        <end position="131"/>
    </location>
</feature>
<keyword evidence="8 14" id="KW-0175">Coiled coil</keyword>
<dbReference type="GO" id="GO:0030334">
    <property type="term" value="P:regulation of cell migration"/>
    <property type="evidence" value="ECO:0007669"/>
    <property type="project" value="InterPro"/>
</dbReference>
<keyword evidence="3" id="KW-0272">Extracellular matrix</keyword>
<dbReference type="CDD" id="cd00055">
    <property type="entry name" value="EGF_Lam"/>
    <property type="match status" value="3"/>
</dbReference>
<evidence type="ECO:0000256" key="11">
    <source>
        <dbReference type="ARBA" id="ARBA00023292"/>
    </source>
</evidence>
<dbReference type="GO" id="GO:0045995">
    <property type="term" value="P:regulation of embryonic development"/>
    <property type="evidence" value="ECO:0007669"/>
    <property type="project" value="InterPro"/>
</dbReference>
<dbReference type="Pfam" id="PF00052">
    <property type="entry name" value="Laminin_B"/>
    <property type="match status" value="1"/>
</dbReference>
<comment type="subcellular location">
    <subcellularLocation>
        <location evidence="1">Secreted</location>
        <location evidence="1">Extracellular space</location>
        <location evidence="1">Extracellular matrix</location>
        <location evidence="1">Basement membrane</location>
    </subcellularLocation>
</comment>
<keyword evidence="5" id="KW-0677">Repeat</keyword>
<feature type="domain" description="Laminin G" evidence="16">
    <location>
        <begin position="814"/>
        <end position="1003"/>
    </location>
</feature>
<feature type="domain" description="Laminin G" evidence="16">
    <location>
        <begin position="1196"/>
        <end position="1398"/>
    </location>
</feature>
<organism evidence="19 20">
    <name type="scientific">Stegodyphus mimosarum</name>
    <name type="common">African social velvet spider</name>
    <dbReference type="NCBI Taxonomy" id="407821"/>
    <lineage>
        <taxon>Eukaryota</taxon>
        <taxon>Metazoa</taxon>
        <taxon>Ecdysozoa</taxon>
        <taxon>Arthropoda</taxon>
        <taxon>Chelicerata</taxon>
        <taxon>Arachnida</taxon>
        <taxon>Araneae</taxon>
        <taxon>Araneomorphae</taxon>
        <taxon>Entelegynae</taxon>
        <taxon>Eresoidea</taxon>
        <taxon>Eresidae</taxon>
        <taxon>Stegodyphus</taxon>
    </lineage>
</organism>
<dbReference type="Pfam" id="PF06008">
    <property type="entry name" value="Laminin_I"/>
    <property type="match status" value="1"/>
</dbReference>
<evidence type="ECO:0000256" key="5">
    <source>
        <dbReference type="ARBA" id="ARBA00022737"/>
    </source>
</evidence>